<keyword evidence="2" id="KW-1185">Reference proteome</keyword>
<dbReference type="Gene3D" id="3.40.190.10">
    <property type="entry name" value="Periplasmic binding protein-like II"/>
    <property type="match status" value="2"/>
</dbReference>
<gene>
    <name evidence="1" type="ORF">G4Z16_14785</name>
</gene>
<protein>
    <recommendedName>
        <fullName evidence="3">SsuA/THI5-like domain-containing protein</fullName>
    </recommendedName>
</protein>
<name>A0A7T1T6S3_9ACTN</name>
<dbReference type="EMBL" id="CP048882">
    <property type="protein sequence ID" value="QPP07438.1"/>
    <property type="molecule type" value="Genomic_DNA"/>
</dbReference>
<evidence type="ECO:0008006" key="3">
    <source>
        <dbReference type="Google" id="ProtNLM"/>
    </source>
</evidence>
<dbReference type="Proteomes" id="UP000595046">
    <property type="component" value="Chromosome"/>
</dbReference>
<evidence type="ECO:0000313" key="1">
    <source>
        <dbReference type="EMBL" id="QPP07438.1"/>
    </source>
</evidence>
<evidence type="ECO:0000313" key="2">
    <source>
        <dbReference type="Proteomes" id="UP000595046"/>
    </source>
</evidence>
<sequence length="295" mass="33395">MGKFVIQPHVRLQEWVAEERGYFTEEGLDYEFMQAGLAGASRTTSAVRPADSVPVELRSGAFEDMQDGRSCDVSAACHWAVSAAAAEGAGRMWGDAYSVSPAGIFVSPDSPYTRPEDLAGVHVAVSYHSGSHYSAIQALEPFLRRDEIELSYSGLPYDRVRLLMRGEVAAANVFGAQYYVLEQLGYRKLVDTTFVMGFLVPRAADLEDTRKYFRALKKAQRDVDLEPERYKKYWLREMPDDVAEVVDIRRFGPGERIVFEPYTREMFDVTRAWMKSWDLLDLDVRPEGFEQTVLA</sequence>
<dbReference type="RefSeq" id="WP_197351240.1">
    <property type="nucleotide sequence ID" value="NZ_CP048882.1"/>
</dbReference>
<dbReference type="AlphaFoldDB" id="A0A7T1T6S3"/>
<accession>A0A7T1T6S3</accession>
<dbReference type="KEGG" id="sbat:G4Z16_14785"/>
<organism evidence="1 2">
    <name type="scientific">Streptomyces bathyalis</name>
    <dbReference type="NCBI Taxonomy" id="2710756"/>
    <lineage>
        <taxon>Bacteria</taxon>
        <taxon>Bacillati</taxon>
        <taxon>Actinomycetota</taxon>
        <taxon>Actinomycetes</taxon>
        <taxon>Kitasatosporales</taxon>
        <taxon>Streptomycetaceae</taxon>
        <taxon>Streptomyces</taxon>
    </lineage>
</organism>
<dbReference type="SUPFAM" id="SSF53850">
    <property type="entry name" value="Periplasmic binding protein-like II"/>
    <property type="match status" value="1"/>
</dbReference>
<proteinExistence type="predicted"/>
<reference evidence="2" key="1">
    <citation type="submission" date="2020-02" db="EMBL/GenBank/DDBJ databases">
        <title>Streptomyces sp. ASO4wet.</title>
        <authorList>
            <person name="Risdian C."/>
            <person name="Landwehr W."/>
            <person name="Schupp P."/>
            <person name="Wink J."/>
        </authorList>
    </citation>
    <scope>NUCLEOTIDE SEQUENCE [LARGE SCALE GENOMIC DNA]</scope>
    <source>
        <strain evidence="2">ASO4wet</strain>
    </source>
</reference>